<evidence type="ECO:0000313" key="2">
    <source>
        <dbReference type="EMBL" id="VDD22879.1"/>
    </source>
</evidence>
<organism evidence="2">
    <name type="scientific">Brassica oleracea</name>
    <name type="common">Wild cabbage</name>
    <dbReference type="NCBI Taxonomy" id="3712"/>
    <lineage>
        <taxon>Eukaryota</taxon>
        <taxon>Viridiplantae</taxon>
        <taxon>Streptophyta</taxon>
        <taxon>Embryophyta</taxon>
        <taxon>Tracheophyta</taxon>
        <taxon>Spermatophyta</taxon>
        <taxon>Magnoliopsida</taxon>
        <taxon>eudicotyledons</taxon>
        <taxon>Gunneridae</taxon>
        <taxon>Pentapetalae</taxon>
        <taxon>rosids</taxon>
        <taxon>malvids</taxon>
        <taxon>Brassicales</taxon>
        <taxon>Brassicaceae</taxon>
        <taxon>Brassiceae</taxon>
        <taxon>Brassica</taxon>
    </lineage>
</organism>
<dbReference type="PANTHER" id="PTHR47165:SF4">
    <property type="entry name" value="OS03G0429900 PROTEIN"/>
    <property type="match status" value="1"/>
</dbReference>
<protein>
    <submittedName>
        <fullName evidence="2">Uncharacterized protein</fullName>
    </submittedName>
</protein>
<dbReference type="PANTHER" id="PTHR47165">
    <property type="entry name" value="OS03G0429900 PROTEIN"/>
    <property type="match status" value="1"/>
</dbReference>
<dbReference type="AlphaFoldDB" id="A0A3P6DUT5"/>
<gene>
    <name evidence="2" type="ORF">BOLC2T09046H</name>
</gene>
<name>A0A3P6DUT5_BRAOL</name>
<accession>A0A3P6DUT5</accession>
<feature type="region of interest" description="Disordered" evidence="1">
    <location>
        <begin position="88"/>
        <end position="135"/>
    </location>
</feature>
<reference evidence="2" key="1">
    <citation type="submission" date="2018-11" db="EMBL/GenBank/DDBJ databases">
        <authorList>
            <consortium name="Genoscope - CEA"/>
            <person name="William W."/>
        </authorList>
    </citation>
    <scope>NUCLEOTIDE SEQUENCE</scope>
</reference>
<evidence type="ECO:0000256" key="1">
    <source>
        <dbReference type="SAM" id="MobiDB-lite"/>
    </source>
</evidence>
<proteinExistence type="predicted"/>
<dbReference type="EMBL" id="LR031874">
    <property type="protein sequence ID" value="VDD22879.1"/>
    <property type="molecule type" value="Genomic_DNA"/>
</dbReference>
<sequence>MGNTTQNSSITNVSPLPRRPCRMLRINFKDGLTHQARAARKEILNNKRTIGITTSNRGPYNSTQSSPTLANLSVSGINMHPSSTIGYQETISRSTLRKRKTIGSPPSVNSKTRHKEARQGPNMTRHSIPTGPAVFIKDAPREGNFLDICNRTNMIPFQQTKTNEFIPPPRFIVEDHPEAYNNRYAMESESENENDNEDEENQTYTTYPAGETLINTSPQHIPQETNNTVTSPIVIGIQKNGDDLKITTMFLTNK</sequence>